<proteinExistence type="predicted"/>
<evidence type="ECO:0000313" key="3">
    <source>
        <dbReference type="Proteomes" id="UP001222325"/>
    </source>
</evidence>
<evidence type="ECO:0000313" key="2">
    <source>
        <dbReference type="EMBL" id="KAJ7100099.1"/>
    </source>
</evidence>
<protein>
    <submittedName>
        <fullName evidence="2">Uncharacterized protein</fullName>
    </submittedName>
</protein>
<organism evidence="2 3">
    <name type="scientific">Mycena belliarum</name>
    <dbReference type="NCBI Taxonomy" id="1033014"/>
    <lineage>
        <taxon>Eukaryota</taxon>
        <taxon>Fungi</taxon>
        <taxon>Dikarya</taxon>
        <taxon>Basidiomycota</taxon>
        <taxon>Agaricomycotina</taxon>
        <taxon>Agaricomycetes</taxon>
        <taxon>Agaricomycetidae</taxon>
        <taxon>Agaricales</taxon>
        <taxon>Marasmiineae</taxon>
        <taxon>Mycenaceae</taxon>
        <taxon>Mycena</taxon>
    </lineage>
</organism>
<dbReference type="EMBL" id="JARJCN010000006">
    <property type="protein sequence ID" value="KAJ7100099.1"/>
    <property type="molecule type" value="Genomic_DNA"/>
</dbReference>
<feature type="compositionally biased region" description="Basic and acidic residues" evidence="1">
    <location>
        <begin position="43"/>
        <end position="57"/>
    </location>
</feature>
<dbReference type="Proteomes" id="UP001222325">
    <property type="component" value="Unassembled WGS sequence"/>
</dbReference>
<comment type="caution">
    <text evidence="2">The sequence shown here is derived from an EMBL/GenBank/DDBJ whole genome shotgun (WGS) entry which is preliminary data.</text>
</comment>
<feature type="compositionally biased region" description="Basic residues" evidence="1">
    <location>
        <begin position="341"/>
        <end position="358"/>
    </location>
</feature>
<feature type="region of interest" description="Disordered" evidence="1">
    <location>
        <begin position="334"/>
        <end position="358"/>
    </location>
</feature>
<gene>
    <name evidence="2" type="ORF">B0H15DRAFT_507854</name>
</gene>
<dbReference type="AlphaFoldDB" id="A0AAD6UH03"/>
<feature type="region of interest" description="Disordered" evidence="1">
    <location>
        <begin position="31"/>
        <end position="87"/>
    </location>
</feature>
<name>A0AAD6UH03_9AGAR</name>
<feature type="region of interest" description="Disordered" evidence="1">
    <location>
        <begin position="270"/>
        <end position="315"/>
    </location>
</feature>
<reference evidence="2" key="1">
    <citation type="submission" date="2023-03" db="EMBL/GenBank/DDBJ databases">
        <title>Massive genome expansion in bonnet fungi (Mycena s.s.) driven by repeated elements and novel gene families across ecological guilds.</title>
        <authorList>
            <consortium name="Lawrence Berkeley National Laboratory"/>
            <person name="Harder C.B."/>
            <person name="Miyauchi S."/>
            <person name="Viragh M."/>
            <person name="Kuo A."/>
            <person name="Thoen E."/>
            <person name="Andreopoulos B."/>
            <person name="Lu D."/>
            <person name="Skrede I."/>
            <person name="Drula E."/>
            <person name="Henrissat B."/>
            <person name="Morin E."/>
            <person name="Kohler A."/>
            <person name="Barry K."/>
            <person name="LaButti K."/>
            <person name="Morin E."/>
            <person name="Salamov A."/>
            <person name="Lipzen A."/>
            <person name="Mereny Z."/>
            <person name="Hegedus B."/>
            <person name="Baldrian P."/>
            <person name="Stursova M."/>
            <person name="Weitz H."/>
            <person name="Taylor A."/>
            <person name="Grigoriev I.V."/>
            <person name="Nagy L.G."/>
            <person name="Martin F."/>
            <person name="Kauserud H."/>
        </authorList>
    </citation>
    <scope>NUCLEOTIDE SEQUENCE</scope>
    <source>
        <strain evidence="2">CBHHK173m</strain>
    </source>
</reference>
<evidence type="ECO:0000256" key="1">
    <source>
        <dbReference type="SAM" id="MobiDB-lite"/>
    </source>
</evidence>
<keyword evidence="3" id="KW-1185">Reference proteome</keyword>
<sequence length="358" mass="38913">MASCKHSEESVLQGPLGGVSLKAYAIHNVRERDLPPLPDEIERENVPEDRRPPERRGPFAIPLKISPPRRLASLPTKTPEPVLPTLKSSPILRPKMRLDTGWDARPHPIRLHSSDDVSSTSWHSASQFHRSIRSTAARDDLLLVAPRAYCALPAPDPPPRRPPGSRLLDAVRIPKVASVVRAAQKKAATPRVVAPLDPNLERIVTPPFMRSDAGPLHGVTVTVHRHCVVSEPMPYHTPGSSSSSLLPCARAEEPFPTPVPVDVAGDLPALPCAGDEPSILGEGEAPWDEQSTSRNDRDEDEDAHASLTSGTLRVYISPPTPASTIASFPAIVHVGRPPSGAKRRKHYRVHHAPRPGLM</sequence>
<accession>A0AAD6UH03</accession>